<sequence>MSENLLLAMEGITKTFPGVKALNNVKLEVMPGEVHALLGENGAGKSTLIKILAGIYTKDAGEIKINGEIVEISSVNDAKAKGISVIHQEISLVPKLSVANNILLGTEGKEVFINNKKRREIAQKTIKELGFDIDVDAMVDTLSIAQQQIVEIVRALATEEVKLIVMDEPTASISEKDVDKLFATIRRLKKKGIGIIYISHRMEEITQIADRLTVLRDGCYIGTRNIDEISMQDIVEMMVGRQVEEMYHYNINAIGETVLKMKDVSSQYVHHVDFELKKGEVHGLYGLIGAGRTELVRVLFGLDSYQGEIEIQGKEVKIRNAGDAMEHGIALVPEDRKKEGLFLENTIYFNSVITILKEFMSRFRIKNSKARETTEQYKKMLKIKYTDSQQLVGTLSGGNQQKVVLSKWLAAKPDILILDEPTRGIDIGAKSEIYDLIFQLVKENVSIILISSELPEILNLCTRVSVMREGRIAGHVERKDFNQKEIFKYAMK</sequence>
<evidence type="ECO:0000256" key="6">
    <source>
        <dbReference type="ARBA" id="ARBA00022840"/>
    </source>
</evidence>
<dbReference type="EMBL" id="JABACJ020000028">
    <property type="protein sequence ID" value="MBU3878123.1"/>
    <property type="molecule type" value="Genomic_DNA"/>
</dbReference>
<dbReference type="Proteomes" id="UP000723714">
    <property type="component" value="Unassembled WGS sequence"/>
</dbReference>
<keyword evidence="8" id="KW-0472">Membrane</keyword>
<dbReference type="Pfam" id="PF00005">
    <property type="entry name" value="ABC_tran"/>
    <property type="match status" value="2"/>
</dbReference>
<dbReference type="InterPro" id="IPR003439">
    <property type="entry name" value="ABC_transporter-like_ATP-bd"/>
</dbReference>
<proteinExistence type="predicted"/>
<evidence type="ECO:0000256" key="1">
    <source>
        <dbReference type="ARBA" id="ARBA00022448"/>
    </source>
</evidence>
<dbReference type="CDD" id="cd03215">
    <property type="entry name" value="ABC_Carb_Monos_II"/>
    <property type="match status" value="1"/>
</dbReference>
<dbReference type="GO" id="GO:0005524">
    <property type="term" value="F:ATP binding"/>
    <property type="evidence" value="ECO:0007669"/>
    <property type="project" value="UniProtKB-KW"/>
</dbReference>
<dbReference type="InterPro" id="IPR003593">
    <property type="entry name" value="AAA+_ATPase"/>
</dbReference>
<keyword evidence="7" id="KW-1278">Translocase</keyword>
<keyword evidence="6 10" id="KW-0067">ATP-binding</keyword>
<dbReference type="InterPro" id="IPR050107">
    <property type="entry name" value="ABC_carbohydrate_import_ATPase"/>
</dbReference>
<keyword evidence="4" id="KW-0677">Repeat</keyword>
<reference evidence="10 11" key="1">
    <citation type="submission" date="2021-06" db="EMBL/GenBank/DDBJ databases">
        <title>Faecalicatena sp. nov. isolated from porcine feces.</title>
        <authorList>
            <person name="Oh B.S."/>
            <person name="Lee J.H."/>
        </authorList>
    </citation>
    <scope>NUCLEOTIDE SEQUENCE [LARGE SCALE GENOMIC DNA]</scope>
    <source>
        <strain evidence="10 11">AGMB00832</strain>
    </source>
</reference>
<dbReference type="InterPro" id="IPR017871">
    <property type="entry name" value="ABC_transporter-like_CS"/>
</dbReference>
<evidence type="ECO:0000313" key="10">
    <source>
        <dbReference type="EMBL" id="MBU3878123.1"/>
    </source>
</evidence>
<keyword evidence="1" id="KW-0813">Transport</keyword>
<name>A0ABS6D9L1_9FIRM</name>
<dbReference type="PROSITE" id="PS50893">
    <property type="entry name" value="ABC_TRANSPORTER_2"/>
    <property type="match status" value="2"/>
</dbReference>
<dbReference type="RefSeq" id="WP_216244700.1">
    <property type="nucleotide sequence ID" value="NZ_JABACJ020000028.1"/>
</dbReference>
<dbReference type="CDD" id="cd03216">
    <property type="entry name" value="ABC_Carb_Monos_I"/>
    <property type="match status" value="1"/>
</dbReference>
<keyword evidence="2" id="KW-1003">Cell membrane</keyword>
<evidence type="ECO:0000256" key="2">
    <source>
        <dbReference type="ARBA" id="ARBA00022475"/>
    </source>
</evidence>
<dbReference type="PROSITE" id="PS00211">
    <property type="entry name" value="ABC_TRANSPORTER_1"/>
    <property type="match status" value="1"/>
</dbReference>
<feature type="domain" description="ABC transporter" evidence="9">
    <location>
        <begin position="7"/>
        <end position="242"/>
    </location>
</feature>
<dbReference type="SMART" id="SM00382">
    <property type="entry name" value="AAA"/>
    <property type="match status" value="2"/>
</dbReference>
<evidence type="ECO:0000259" key="9">
    <source>
        <dbReference type="PROSITE" id="PS50893"/>
    </source>
</evidence>
<comment type="caution">
    <text evidence="10">The sequence shown here is derived from an EMBL/GenBank/DDBJ whole genome shotgun (WGS) entry which is preliminary data.</text>
</comment>
<keyword evidence="3" id="KW-0762">Sugar transport</keyword>
<keyword evidence="11" id="KW-1185">Reference proteome</keyword>
<evidence type="ECO:0000256" key="7">
    <source>
        <dbReference type="ARBA" id="ARBA00022967"/>
    </source>
</evidence>
<evidence type="ECO:0000256" key="4">
    <source>
        <dbReference type="ARBA" id="ARBA00022737"/>
    </source>
</evidence>
<evidence type="ECO:0000256" key="5">
    <source>
        <dbReference type="ARBA" id="ARBA00022741"/>
    </source>
</evidence>
<evidence type="ECO:0000313" key="11">
    <source>
        <dbReference type="Proteomes" id="UP000723714"/>
    </source>
</evidence>
<evidence type="ECO:0000256" key="3">
    <source>
        <dbReference type="ARBA" id="ARBA00022597"/>
    </source>
</evidence>
<feature type="domain" description="ABC transporter" evidence="9">
    <location>
        <begin position="253"/>
        <end position="492"/>
    </location>
</feature>
<dbReference type="PANTHER" id="PTHR43790">
    <property type="entry name" value="CARBOHYDRATE TRANSPORT ATP-BINDING PROTEIN MG119-RELATED"/>
    <property type="match status" value="1"/>
</dbReference>
<gene>
    <name evidence="10" type="ORF">HGO97_020180</name>
</gene>
<accession>A0ABS6D9L1</accession>
<organism evidence="10 11">
    <name type="scientific">Faecalicatena faecalis</name>
    <dbReference type="NCBI Taxonomy" id="2726362"/>
    <lineage>
        <taxon>Bacteria</taxon>
        <taxon>Bacillati</taxon>
        <taxon>Bacillota</taxon>
        <taxon>Clostridia</taxon>
        <taxon>Lachnospirales</taxon>
        <taxon>Lachnospiraceae</taxon>
        <taxon>Faecalicatena</taxon>
    </lineage>
</organism>
<protein>
    <submittedName>
        <fullName evidence="10">Sugar ABC transporter ATP-binding protein</fullName>
    </submittedName>
</protein>
<keyword evidence="5" id="KW-0547">Nucleotide-binding</keyword>
<dbReference type="PANTHER" id="PTHR43790:SF3">
    <property type="entry name" value="D-ALLOSE IMPORT ATP-BINDING PROTEIN ALSA-RELATED"/>
    <property type="match status" value="1"/>
</dbReference>
<evidence type="ECO:0000256" key="8">
    <source>
        <dbReference type="ARBA" id="ARBA00023136"/>
    </source>
</evidence>